<dbReference type="InterPro" id="IPR014710">
    <property type="entry name" value="RmlC-like_jellyroll"/>
</dbReference>
<keyword evidence="1" id="KW-0805">Transcription regulation</keyword>
<dbReference type="InterPro" id="IPR018060">
    <property type="entry name" value="HTH_AraC"/>
</dbReference>
<dbReference type="InterPro" id="IPR003313">
    <property type="entry name" value="AraC-bd"/>
</dbReference>
<dbReference type="InterPro" id="IPR009057">
    <property type="entry name" value="Homeodomain-like_sf"/>
</dbReference>
<evidence type="ECO:0000256" key="3">
    <source>
        <dbReference type="ARBA" id="ARBA00023163"/>
    </source>
</evidence>
<keyword evidence="2" id="KW-0238">DNA-binding</keyword>
<dbReference type="AlphaFoldDB" id="A0A4Q5LZE6"/>
<dbReference type="PANTHER" id="PTHR43280:SF32">
    <property type="entry name" value="TRANSCRIPTIONAL REGULATORY PROTEIN"/>
    <property type="match status" value="1"/>
</dbReference>
<organism evidence="5 6">
    <name type="scientific">Emticicia agri</name>
    <dbReference type="NCBI Taxonomy" id="2492393"/>
    <lineage>
        <taxon>Bacteria</taxon>
        <taxon>Pseudomonadati</taxon>
        <taxon>Bacteroidota</taxon>
        <taxon>Cytophagia</taxon>
        <taxon>Cytophagales</taxon>
        <taxon>Leadbetterellaceae</taxon>
        <taxon>Emticicia</taxon>
    </lineage>
</organism>
<evidence type="ECO:0000256" key="1">
    <source>
        <dbReference type="ARBA" id="ARBA00023015"/>
    </source>
</evidence>
<dbReference type="GO" id="GO:0003700">
    <property type="term" value="F:DNA-binding transcription factor activity"/>
    <property type="evidence" value="ECO:0007669"/>
    <property type="project" value="InterPro"/>
</dbReference>
<dbReference type="RefSeq" id="WP_130021511.1">
    <property type="nucleotide sequence ID" value="NZ_SEWF01000018.1"/>
</dbReference>
<dbReference type="PANTHER" id="PTHR43280">
    <property type="entry name" value="ARAC-FAMILY TRANSCRIPTIONAL REGULATOR"/>
    <property type="match status" value="1"/>
</dbReference>
<accession>A0A4Q5LZE6</accession>
<dbReference type="EMBL" id="SEWF01000018">
    <property type="protein sequence ID" value="RYU95065.1"/>
    <property type="molecule type" value="Genomic_DNA"/>
</dbReference>
<feature type="domain" description="HTH araC/xylS-type" evidence="4">
    <location>
        <begin position="191"/>
        <end position="289"/>
    </location>
</feature>
<proteinExistence type="predicted"/>
<dbReference type="OrthoDB" id="9793451at2"/>
<dbReference type="Pfam" id="PF12833">
    <property type="entry name" value="HTH_18"/>
    <property type="match status" value="1"/>
</dbReference>
<evidence type="ECO:0000313" key="5">
    <source>
        <dbReference type="EMBL" id="RYU95065.1"/>
    </source>
</evidence>
<keyword evidence="3" id="KW-0804">Transcription</keyword>
<dbReference type="SMART" id="SM00342">
    <property type="entry name" value="HTH_ARAC"/>
    <property type="match status" value="1"/>
</dbReference>
<dbReference type="Proteomes" id="UP000293162">
    <property type="component" value="Unassembled WGS sequence"/>
</dbReference>
<sequence>MSPANHIPIVDICNLTDFRDDDILVSRFAEYLQAHHNLIKPHRHTFYHLLLFTKGGGSHTIDFSSFPVQPYQIYFMVPGQVHSWDFAGEVDGYVVNFSTSFFQSFLLRPDYLETFSFFNGIAEDSVVNLSAELQVPVAKIFEEILQHSTHNNTFRWDIVRVLLLRAFLEIDKHTHSNKLPSIPFFNYTLLKNFQKLVEKHYISLKRPMDYAELLYITPNHLNALCKEHLGITAGEVIRNRVLLEAKRMLVNQNLSISEISYTLNFSDNSYFTKFFKKYEHITPEDFRKKSS</sequence>
<evidence type="ECO:0000259" key="4">
    <source>
        <dbReference type="PROSITE" id="PS01124"/>
    </source>
</evidence>
<gene>
    <name evidence="5" type="ORF">EWM59_13515</name>
</gene>
<dbReference type="Pfam" id="PF02311">
    <property type="entry name" value="AraC_binding"/>
    <property type="match status" value="1"/>
</dbReference>
<dbReference type="Gene3D" id="2.60.120.10">
    <property type="entry name" value="Jelly Rolls"/>
    <property type="match status" value="1"/>
</dbReference>
<dbReference type="InterPro" id="IPR037923">
    <property type="entry name" value="HTH-like"/>
</dbReference>
<dbReference type="Gene3D" id="1.10.10.60">
    <property type="entry name" value="Homeodomain-like"/>
    <property type="match status" value="1"/>
</dbReference>
<evidence type="ECO:0000313" key="6">
    <source>
        <dbReference type="Proteomes" id="UP000293162"/>
    </source>
</evidence>
<dbReference type="SUPFAM" id="SSF51215">
    <property type="entry name" value="Regulatory protein AraC"/>
    <property type="match status" value="1"/>
</dbReference>
<dbReference type="GO" id="GO:0043565">
    <property type="term" value="F:sequence-specific DNA binding"/>
    <property type="evidence" value="ECO:0007669"/>
    <property type="project" value="InterPro"/>
</dbReference>
<dbReference type="SUPFAM" id="SSF46689">
    <property type="entry name" value="Homeodomain-like"/>
    <property type="match status" value="1"/>
</dbReference>
<evidence type="ECO:0000256" key="2">
    <source>
        <dbReference type="ARBA" id="ARBA00023125"/>
    </source>
</evidence>
<reference evidence="5 6" key="1">
    <citation type="submission" date="2019-02" db="EMBL/GenBank/DDBJ databases">
        <title>Bacterial novel species Emticicia sp. 17J42-9 isolated from soil.</title>
        <authorList>
            <person name="Jung H.-Y."/>
        </authorList>
    </citation>
    <scope>NUCLEOTIDE SEQUENCE [LARGE SCALE GENOMIC DNA]</scope>
    <source>
        <strain evidence="5 6">17J42-9</strain>
    </source>
</reference>
<comment type="caution">
    <text evidence="5">The sequence shown here is derived from an EMBL/GenBank/DDBJ whole genome shotgun (WGS) entry which is preliminary data.</text>
</comment>
<dbReference type="PROSITE" id="PS01124">
    <property type="entry name" value="HTH_ARAC_FAMILY_2"/>
    <property type="match status" value="1"/>
</dbReference>
<name>A0A4Q5LZE6_9BACT</name>
<protein>
    <submittedName>
        <fullName evidence="5">AraC family transcriptional regulator</fullName>
    </submittedName>
</protein>
<keyword evidence="6" id="KW-1185">Reference proteome</keyword>